<feature type="domain" description="Putative Flp pilus-assembly TadG-like N-terminal" evidence="2">
    <location>
        <begin position="18"/>
        <end position="64"/>
    </location>
</feature>
<evidence type="ECO:0000256" key="1">
    <source>
        <dbReference type="SAM" id="Phobius"/>
    </source>
</evidence>
<accession>A0A1H6PIR1</accession>
<protein>
    <submittedName>
        <fullName evidence="3">Uncharacterized membrane protein</fullName>
    </submittedName>
</protein>
<evidence type="ECO:0000259" key="2">
    <source>
        <dbReference type="Pfam" id="PF13400"/>
    </source>
</evidence>
<evidence type="ECO:0000313" key="3">
    <source>
        <dbReference type="EMBL" id="SEI25041.1"/>
    </source>
</evidence>
<organism evidence="3 4">
    <name type="scientific">Pseudomonas asplenii</name>
    <dbReference type="NCBI Taxonomy" id="53407"/>
    <lineage>
        <taxon>Bacteria</taxon>
        <taxon>Pseudomonadati</taxon>
        <taxon>Pseudomonadota</taxon>
        <taxon>Gammaproteobacteria</taxon>
        <taxon>Pseudomonadales</taxon>
        <taxon>Pseudomonadaceae</taxon>
        <taxon>Pseudomonas</taxon>
    </lineage>
</organism>
<keyword evidence="1" id="KW-1133">Transmembrane helix</keyword>
<reference evidence="3 4" key="1">
    <citation type="submission" date="2016-10" db="EMBL/GenBank/DDBJ databases">
        <authorList>
            <person name="de Groot N.N."/>
        </authorList>
    </citation>
    <scope>NUCLEOTIDE SEQUENCE [LARGE SCALE GENOMIC DNA]</scope>
    <source>
        <strain evidence="3 4">LMG 2158</strain>
    </source>
</reference>
<dbReference type="AlphaFoldDB" id="A0A1H6PIR1"/>
<proteinExistence type="predicted"/>
<dbReference type="Proteomes" id="UP000182272">
    <property type="component" value="Chromosome I"/>
</dbReference>
<dbReference type="EMBL" id="LT629972">
    <property type="protein sequence ID" value="SEI25041.1"/>
    <property type="molecule type" value="Genomic_DNA"/>
</dbReference>
<keyword evidence="1" id="KW-0472">Membrane</keyword>
<dbReference type="OrthoDB" id="5720484at2"/>
<feature type="transmembrane region" description="Helical" evidence="1">
    <location>
        <begin position="20"/>
        <end position="39"/>
    </location>
</feature>
<sequence>MSFPCRIPVFHGPSRQRGAIGLMAALTLGLALLSMVVVVDSGRLYLAKRTLQRVADTAALEAASRGGNCQAGLSAATYATQSANRNAFVVGAGNTLTTTCGTLVTGTNNLRTFSVDASKSDAIRVIATRSLPTSIVAGIGSLFSSGPVSLNTQLKATAVAATPLPYLAQLNIRSTLLSVDTTRSNTLNQLFSGLLGGSVNVSTAGWDGLVKTNINLLSYMNQLAISLGVTAGDYTALLNTQASVTTFIKAAADVLSANGGTAAVTTALGTLQLAATGANPIKLGDLLKLQTGTLSSGLNADVQLFQLIQAFVQLANKNGAAAATLPVGILGIAGVTTTLGVIQPPQFSAIGDPRLAKLNPTGANQIYVQTGQVRALISVDLSLINTTLQLVKTALNAVVGSINTLLAPGCLLGGTCTQTDLQVLPNLSLDIGLEIGTGASRVTDYSCPANSVGSKSLSASTTTAAGALKIGRIDKAIWFSGSSAESVTPLTLVDIGSKVCHGSNCGPRTPFAGGGSELIVNIPLDQVTVQNMLFNNPPNVNSGQTLIQSVPRPTAQGTLTNSLNNPTLIVHSPTLSGGLLGGLLNTLLSTLSQTLTTLMTAITGLLSSLITPLLNNLLLNLGIDVNNVNVGANLTCGQTGKAYLVI</sequence>
<dbReference type="RefSeq" id="WP_029529929.1">
    <property type="nucleotide sequence ID" value="NZ_LT629972.1"/>
</dbReference>
<keyword evidence="1" id="KW-0812">Transmembrane</keyword>
<name>A0A1H6PIR1_9PSED</name>
<evidence type="ECO:0000313" key="4">
    <source>
        <dbReference type="Proteomes" id="UP000182272"/>
    </source>
</evidence>
<gene>
    <name evidence="3" type="ORF">SAMN05216581_5738</name>
</gene>
<dbReference type="InterPro" id="IPR028087">
    <property type="entry name" value="Tad_N"/>
</dbReference>
<dbReference type="Pfam" id="PF13400">
    <property type="entry name" value="Tad"/>
    <property type="match status" value="1"/>
</dbReference>